<feature type="domain" description="Tip attachment protein J" evidence="2">
    <location>
        <begin position="598"/>
        <end position="742"/>
    </location>
</feature>
<evidence type="ECO:0000313" key="4">
    <source>
        <dbReference type="Proteomes" id="UP000078551"/>
    </source>
</evidence>
<feature type="compositionally biased region" description="Basic and acidic residues" evidence="1">
    <location>
        <begin position="889"/>
        <end position="900"/>
    </location>
</feature>
<evidence type="ECO:0000313" key="3">
    <source>
        <dbReference type="EMBL" id="ANL84683.1"/>
    </source>
</evidence>
<sequence>MSGGWSAVQVYGPFYGHTSEPIVEAASITQTSSVSIGLPSPKGDKIPQGIGTFPVNGQLIVDPDLLGSVSQSDTATRVNLVLGFCETTLGGTVSLVNLKANDAYIYRTEAPARSFPGTMRFYGGGQTALDPLLSSHLTNPTYWPRLAYAVLEGFDIAPYGNQLPSFQAELSTNATVSTLSDEEATLTFGATFDGGGTHENAIDKVRGHYYTSDFNDVTGDAYVITFDIATNTEVCRAKLIHTTTIYYTGYWVSLDGSDFIVGALKETNLGLYRMALINTVTGQVVTLLANLSESGTTFEPYPMAAQMIAGDAATKYLVYSDALGTIDNGNARMMATVADITAGTLTNIAHQFSSPVAAAGSGETASLALGPVIGGQAIIFFTVSDMGGGEDNVVWKAVFSQAALVSSSVVFTGTNARGVAYDFSDGRIVVYEADGTLTKVDQAGTEIYSVASGLSLLRLNYLVYETGGLFQFKTRHGFAAGRLFGSHDIYLIDLSTGATSLIMEGDLFSPNYDYYDQARGWLATWDSINDPGMTRWTLPMATIPTSDLQNIYTKLAEYRGKFSALDLVFDGFTGGECYGVVYSSDTTLDNAEQDANNIFDVKIVPSDGMRKYVKAKRDGSFSLDDTIDAEAIVELAEFNIQKTMDSDEQSLVGARISYIDKNASFERTDQEYRRPVGIYSVTRSDRVEDVSTNFVMSSDQAMQAITTKVYRSNFGLDIYAFTVAPEKFYLEPADIVQFDFEGFTIVGQINEANLSGELFTQEMTVTQYVQAIDATFTGVDINLPELTDPSRLTRLLYLDAPLLSLGDDLGGAAVRQYAMMSGYGYTAFHGRHALPLVRWPELRRGDLPLWRDTCRWRPEVHDGLAGCHRRGHRRDVRARGGDPVGRYRRSGDDHRSRNADRPQQGADRQAGAVDHHLFPDRLRHR</sequence>
<dbReference type="Pfam" id="PF13550">
    <property type="entry name" value="Phage-tail_3"/>
    <property type="match status" value="1"/>
</dbReference>
<organism evidence="3 4">
    <name type="scientific">Rhizobium phaseoli</name>
    <dbReference type="NCBI Taxonomy" id="396"/>
    <lineage>
        <taxon>Bacteria</taxon>
        <taxon>Pseudomonadati</taxon>
        <taxon>Pseudomonadota</taxon>
        <taxon>Alphaproteobacteria</taxon>
        <taxon>Hyphomicrobiales</taxon>
        <taxon>Rhizobiaceae</taxon>
        <taxon>Rhizobium/Agrobacterium group</taxon>
        <taxon>Rhizobium</taxon>
    </lineage>
</organism>
<dbReference type="EMBL" id="CP013568">
    <property type="protein sequence ID" value="ANL84683.1"/>
    <property type="molecule type" value="Genomic_DNA"/>
</dbReference>
<reference evidence="3 4" key="1">
    <citation type="submission" date="2015-11" db="EMBL/GenBank/DDBJ databases">
        <title>The limits of bacterial species coexistence and the symbiotic plasmid transference in sympatric Rhizobium populations.</title>
        <authorList>
            <person name="Perez-Carrascal O.M."/>
            <person name="VanInsberghe D."/>
            <person name="Juarez S."/>
            <person name="Polz M.F."/>
            <person name="Vinuesa P."/>
            <person name="Gonzalez V."/>
        </authorList>
    </citation>
    <scope>NUCLEOTIDE SEQUENCE [LARGE SCALE GENOMIC DNA]</scope>
    <source>
        <strain evidence="3 4">N771</strain>
    </source>
</reference>
<feature type="compositionally biased region" description="Basic residues" evidence="1">
    <location>
        <begin position="867"/>
        <end position="876"/>
    </location>
</feature>
<dbReference type="Proteomes" id="UP000078551">
    <property type="component" value="Chromosome"/>
</dbReference>
<keyword evidence="4" id="KW-1185">Reference proteome</keyword>
<dbReference type="SUPFAM" id="SSF82171">
    <property type="entry name" value="DPP6 N-terminal domain-like"/>
    <property type="match status" value="1"/>
</dbReference>
<feature type="compositionally biased region" description="Basic and acidic residues" evidence="1">
    <location>
        <begin position="913"/>
        <end position="925"/>
    </location>
</feature>
<accession>A0ABN4QG70</accession>
<proteinExistence type="predicted"/>
<evidence type="ECO:0000256" key="1">
    <source>
        <dbReference type="SAM" id="MobiDB-lite"/>
    </source>
</evidence>
<dbReference type="InterPro" id="IPR032876">
    <property type="entry name" value="J_dom"/>
</dbReference>
<feature type="region of interest" description="Disordered" evidence="1">
    <location>
        <begin position="867"/>
        <end position="925"/>
    </location>
</feature>
<protein>
    <recommendedName>
        <fullName evidence="2">Tip attachment protein J domain-containing protein</fullName>
    </recommendedName>
</protein>
<gene>
    <name evidence="3" type="ORF">AMC81_CH01902</name>
</gene>
<evidence type="ECO:0000259" key="2">
    <source>
        <dbReference type="Pfam" id="PF13550"/>
    </source>
</evidence>
<name>A0ABN4QG70_9HYPH</name>